<dbReference type="GO" id="GO:0032153">
    <property type="term" value="C:cell division site"/>
    <property type="evidence" value="ECO:0007669"/>
    <property type="project" value="TreeGrafter"/>
</dbReference>
<name>A0A9P6C048_9AGAR</name>
<proteinExistence type="predicted"/>
<evidence type="ECO:0000313" key="3">
    <source>
        <dbReference type="Proteomes" id="UP000807342"/>
    </source>
</evidence>
<protein>
    <recommendedName>
        <fullName evidence="4">Pali-domain-containing protein</fullName>
    </recommendedName>
</protein>
<evidence type="ECO:0008006" key="4">
    <source>
        <dbReference type="Google" id="ProtNLM"/>
    </source>
</evidence>
<sequence>MARLFCIPGVTLIFLAFVLNLIVSISLPYLPALDITRTRFNQTALEDGQNTMRELRFGIWSPCYYNLEDDRTCASTGYAYNVSATDSGRSNQVTIAASWTRGLAVHPVATVVSLLATALALSEHVTVALMATLTAWLASLLTFIAFAIDIALYVWTRRQFRKLDVGSHTKPGPGKSQNRSIPASALASRLLPI</sequence>
<dbReference type="AlphaFoldDB" id="A0A9P6C048"/>
<organism evidence="2 3">
    <name type="scientific">Macrolepiota fuliginosa MF-IS2</name>
    <dbReference type="NCBI Taxonomy" id="1400762"/>
    <lineage>
        <taxon>Eukaryota</taxon>
        <taxon>Fungi</taxon>
        <taxon>Dikarya</taxon>
        <taxon>Basidiomycota</taxon>
        <taxon>Agaricomycotina</taxon>
        <taxon>Agaricomycetes</taxon>
        <taxon>Agaricomycetidae</taxon>
        <taxon>Agaricales</taxon>
        <taxon>Agaricineae</taxon>
        <taxon>Agaricaceae</taxon>
        <taxon>Macrolepiota</taxon>
    </lineage>
</organism>
<keyword evidence="1" id="KW-1133">Transmembrane helix</keyword>
<dbReference type="InterPro" id="IPR051380">
    <property type="entry name" value="pH-response_reg_palI/RIM9"/>
</dbReference>
<dbReference type="EMBL" id="MU151391">
    <property type="protein sequence ID" value="KAF9444249.1"/>
    <property type="molecule type" value="Genomic_DNA"/>
</dbReference>
<comment type="caution">
    <text evidence="2">The sequence shown here is derived from an EMBL/GenBank/DDBJ whole genome shotgun (WGS) entry which is preliminary data.</text>
</comment>
<evidence type="ECO:0000256" key="1">
    <source>
        <dbReference type="SAM" id="Phobius"/>
    </source>
</evidence>
<keyword evidence="1" id="KW-0812">Transmembrane</keyword>
<keyword evidence="1" id="KW-0472">Membrane</keyword>
<dbReference type="Proteomes" id="UP000807342">
    <property type="component" value="Unassembled WGS sequence"/>
</dbReference>
<dbReference type="PANTHER" id="PTHR28013">
    <property type="entry name" value="PROTEIN DCV1-RELATED"/>
    <property type="match status" value="1"/>
</dbReference>
<dbReference type="GO" id="GO:0005886">
    <property type="term" value="C:plasma membrane"/>
    <property type="evidence" value="ECO:0007669"/>
    <property type="project" value="InterPro"/>
</dbReference>
<gene>
    <name evidence="2" type="ORF">P691DRAFT_763573</name>
</gene>
<feature type="transmembrane region" description="Helical" evidence="1">
    <location>
        <begin position="103"/>
        <end position="121"/>
    </location>
</feature>
<dbReference type="OrthoDB" id="2354757at2759"/>
<feature type="transmembrane region" description="Helical" evidence="1">
    <location>
        <begin position="133"/>
        <end position="155"/>
    </location>
</feature>
<dbReference type="GO" id="GO:0035838">
    <property type="term" value="C:growing cell tip"/>
    <property type="evidence" value="ECO:0007669"/>
    <property type="project" value="TreeGrafter"/>
</dbReference>
<keyword evidence="3" id="KW-1185">Reference proteome</keyword>
<feature type="transmembrane region" description="Helical" evidence="1">
    <location>
        <begin position="12"/>
        <end position="30"/>
    </location>
</feature>
<dbReference type="Pfam" id="PF06687">
    <property type="entry name" value="SUR7"/>
    <property type="match status" value="1"/>
</dbReference>
<dbReference type="PANTHER" id="PTHR28013:SF4">
    <property type="entry name" value="MARVEL DOMAIN-CONTAINING PROTEIN"/>
    <property type="match status" value="1"/>
</dbReference>
<dbReference type="InterPro" id="IPR009571">
    <property type="entry name" value="SUR7/Rim9-like_fungi"/>
</dbReference>
<accession>A0A9P6C048</accession>
<reference evidence="2" key="1">
    <citation type="submission" date="2020-11" db="EMBL/GenBank/DDBJ databases">
        <authorList>
            <consortium name="DOE Joint Genome Institute"/>
            <person name="Ahrendt S."/>
            <person name="Riley R."/>
            <person name="Andreopoulos W."/>
            <person name="Labutti K."/>
            <person name="Pangilinan J."/>
            <person name="Ruiz-Duenas F.J."/>
            <person name="Barrasa J.M."/>
            <person name="Sanchez-Garcia M."/>
            <person name="Camarero S."/>
            <person name="Miyauchi S."/>
            <person name="Serrano A."/>
            <person name="Linde D."/>
            <person name="Babiker R."/>
            <person name="Drula E."/>
            <person name="Ayuso-Fernandez I."/>
            <person name="Pacheco R."/>
            <person name="Padilla G."/>
            <person name="Ferreira P."/>
            <person name="Barriuso J."/>
            <person name="Kellner H."/>
            <person name="Castanera R."/>
            <person name="Alfaro M."/>
            <person name="Ramirez L."/>
            <person name="Pisabarro A.G."/>
            <person name="Kuo A."/>
            <person name="Tritt A."/>
            <person name="Lipzen A."/>
            <person name="He G."/>
            <person name="Yan M."/>
            <person name="Ng V."/>
            <person name="Cullen D."/>
            <person name="Martin F."/>
            <person name="Rosso M.-N."/>
            <person name="Henrissat B."/>
            <person name="Hibbett D."/>
            <person name="Martinez A.T."/>
            <person name="Grigoriev I.V."/>
        </authorList>
    </citation>
    <scope>NUCLEOTIDE SEQUENCE</scope>
    <source>
        <strain evidence="2">MF-IS2</strain>
    </source>
</reference>
<evidence type="ECO:0000313" key="2">
    <source>
        <dbReference type="EMBL" id="KAF9444249.1"/>
    </source>
</evidence>